<dbReference type="InterPro" id="IPR008284">
    <property type="entry name" value="MoCF_biosynth_CS"/>
</dbReference>
<dbReference type="PANTHER" id="PTHR10192">
    <property type="entry name" value="MOLYBDOPTERIN BIOSYNTHESIS PROTEIN"/>
    <property type="match status" value="1"/>
</dbReference>
<evidence type="ECO:0000256" key="2">
    <source>
        <dbReference type="ARBA" id="ARBA00003487"/>
    </source>
</evidence>
<comment type="caution">
    <text evidence="12">The sequence shown here is derived from an EMBL/GenBank/DDBJ whole genome shotgun (WGS) entry which is preliminary data.</text>
</comment>
<dbReference type="EC" id="2.10.1.1" evidence="5 10"/>
<evidence type="ECO:0000256" key="10">
    <source>
        <dbReference type="RuleBase" id="RU365090"/>
    </source>
</evidence>
<dbReference type="Pfam" id="PF12727">
    <property type="entry name" value="PBP_like"/>
    <property type="match status" value="1"/>
</dbReference>
<dbReference type="GO" id="GO:0046872">
    <property type="term" value="F:metal ion binding"/>
    <property type="evidence" value="ECO:0007669"/>
    <property type="project" value="UniProtKB-UniRule"/>
</dbReference>
<dbReference type="InterPro" id="IPR036425">
    <property type="entry name" value="MoaB/Mog-like_dom_sf"/>
</dbReference>
<comment type="similarity">
    <text evidence="4 10">Belongs to the MoeA family.</text>
</comment>
<dbReference type="SMART" id="SM00852">
    <property type="entry name" value="MoCF_biosynth"/>
    <property type="match status" value="1"/>
</dbReference>
<dbReference type="SUPFAM" id="SSF53218">
    <property type="entry name" value="Molybdenum cofactor biosynthesis proteins"/>
    <property type="match status" value="1"/>
</dbReference>
<dbReference type="Gene3D" id="2.40.340.10">
    <property type="entry name" value="MoeA, C-terminal, domain IV"/>
    <property type="match status" value="1"/>
</dbReference>
<dbReference type="SUPFAM" id="SSF53850">
    <property type="entry name" value="Periplasmic binding protein-like II"/>
    <property type="match status" value="1"/>
</dbReference>
<keyword evidence="7 10" id="KW-0500">Molybdenum</keyword>
<protein>
    <recommendedName>
        <fullName evidence="6 10">Molybdopterin molybdenumtransferase</fullName>
        <ecNumber evidence="5 10">2.10.1.1</ecNumber>
    </recommendedName>
</protein>
<comment type="pathway">
    <text evidence="3 10">Cofactor biosynthesis; molybdopterin biosynthesis.</text>
</comment>
<dbReference type="EMBL" id="LOHZ01000019">
    <property type="protein sequence ID" value="KYO68003.1"/>
    <property type="molecule type" value="Genomic_DNA"/>
</dbReference>
<dbReference type="InterPro" id="IPR036135">
    <property type="entry name" value="MoeA_linker/N_sf"/>
</dbReference>
<dbReference type="OrthoDB" id="9804758at2"/>
<evidence type="ECO:0000313" key="13">
    <source>
        <dbReference type="Proteomes" id="UP000075737"/>
    </source>
</evidence>
<dbReference type="RefSeq" id="WP_068747492.1">
    <property type="nucleotide sequence ID" value="NZ_LOHZ01000019.1"/>
</dbReference>
<dbReference type="Pfam" id="PF03454">
    <property type="entry name" value="MoeA_C"/>
    <property type="match status" value="1"/>
</dbReference>
<evidence type="ECO:0000256" key="1">
    <source>
        <dbReference type="ARBA" id="ARBA00002901"/>
    </source>
</evidence>
<dbReference type="PROSITE" id="PS01079">
    <property type="entry name" value="MOCF_BIOSYNTHESIS_2"/>
    <property type="match status" value="1"/>
</dbReference>
<dbReference type="SUPFAM" id="SSF63882">
    <property type="entry name" value="MoeA N-terminal region -like"/>
    <property type="match status" value="1"/>
</dbReference>
<evidence type="ECO:0000256" key="8">
    <source>
        <dbReference type="ARBA" id="ARBA00023150"/>
    </source>
</evidence>
<evidence type="ECO:0000256" key="3">
    <source>
        <dbReference type="ARBA" id="ARBA00005046"/>
    </source>
</evidence>
<keyword evidence="10" id="KW-0460">Magnesium</keyword>
<organism evidence="12 13">
    <name type="scientific">Thermovenabulum gondwanense</name>
    <dbReference type="NCBI Taxonomy" id="520767"/>
    <lineage>
        <taxon>Bacteria</taxon>
        <taxon>Bacillati</taxon>
        <taxon>Bacillota</taxon>
        <taxon>Clostridia</taxon>
        <taxon>Thermosediminibacterales</taxon>
        <taxon>Thermosediminibacteraceae</taxon>
        <taxon>Thermovenabulum</taxon>
    </lineage>
</organism>
<dbReference type="GO" id="GO:0006777">
    <property type="term" value="P:Mo-molybdopterin cofactor biosynthetic process"/>
    <property type="evidence" value="ECO:0007669"/>
    <property type="project" value="UniProtKB-UniRule"/>
</dbReference>
<dbReference type="Gene3D" id="3.90.105.10">
    <property type="entry name" value="Molybdopterin biosynthesis moea protein, domain 2"/>
    <property type="match status" value="1"/>
</dbReference>
<keyword evidence="13" id="KW-1185">Reference proteome</keyword>
<dbReference type="STRING" id="520767.ATZ99_03130"/>
<dbReference type="InterPro" id="IPR005111">
    <property type="entry name" value="MoeA_C_domain_IV"/>
</dbReference>
<dbReference type="NCBIfam" id="NF011068">
    <property type="entry name" value="PRK14498.1"/>
    <property type="match status" value="1"/>
</dbReference>
<dbReference type="GO" id="GO:0005829">
    <property type="term" value="C:cytosol"/>
    <property type="evidence" value="ECO:0007669"/>
    <property type="project" value="TreeGrafter"/>
</dbReference>
<dbReference type="PATRIC" id="fig|520767.4.peg.317"/>
<name>A0A161QDF4_9FIRM</name>
<dbReference type="Pfam" id="PF03453">
    <property type="entry name" value="MoeA_N"/>
    <property type="match status" value="1"/>
</dbReference>
<comment type="cofactor">
    <cofactor evidence="10">
        <name>Mg(2+)</name>
        <dbReference type="ChEBI" id="CHEBI:18420"/>
    </cofactor>
</comment>
<evidence type="ECO:0000256" key="9">
    <source>
        <dbReference type="ARBA" id="ARBA00047317"/>
    </source>
</evidence>
<evidence type="ECO:0000256" key="6">
    <source>
        <dbReference type="ARBA" id="ARBA00021108"/>
    </source>
</evidence>
<dbReference type="InterPro" id="IPR001453">
    <property type="entry name" value="MoaB/Mog_dom"/>
</dbReference>
<dbReference type="InterPro" id="IPR038987">
    <property type="entry name" value="MoeA-like"/>
</dbReference>
<dbReference type="Proteomes" id="UP000075737">
    <property type="component" value="Unassembled WGS sequence"/>
</dbReference>
<keyword evidence="10 12" id="KW-0808">Transferase</keyword>
<reference evidence="12 13" key="1">
    <citation type="submission" date="2015-12" db="EMBL/GenBank/DDBJ databases">
        <title>Draft genome of Thermovenabulum gondwanense isolated from a red thermophilic microbial mat colonisisng an outflow channel of a bore well.</title>
        <authorList>
            <person name="Patel B.K."/>
        </authorList>
    </citation>
    <scope>NUCLEOTIDE SEQUENCE [LARGE SCALE GENOMIC DNA]</scope>
    <source>
        <strain evidence="12 13">R270</strain>
    </source>
</reference>
<proteinExistence type="inferred from homology"/>
<evidence type="ECO:0000256" key="5">
    <source>
        <dbReference type="ARBA" id="ARBA00013269"/>
    </source>
</evidence>
<evidence type="ECO:0000256" key="4">
    <source>
        <dbReference type="ARBA" id="ARBA00010763"/>
    </source>
</evidence>
<gene>
    <name evidence="12" type="primary">moeA_1</name>
    <name evidence="12" type="ORF">ATZ99_03130</name>
</gene>
<sequence>MKKKDIYLDALPLEEAKDVFFGELERAGIFSKKSVEEINVSESLGRITAEPIFSKISSPHYNAAAVDGIAVLSERTYGASETTPIILSKGEFEVVDTGDPLPPNMDSVIMMEDVNFISDEKVEIIFPALPWQNVRLIGEDVVATELIVPENHRLRPQDIGAILAGGHVNIKVYKKPVFVIIPTGTELVNPGEELKPGDIIEYNSKVFKALLAEWGAEALIFEKHKDDYYRIKEAVEKALKIADGVIINAGSSAGREDFTANIIKDLGKLLVHGVSIKPGKPVILGLVENKPVLGIPGYPVSAFLTMELFAKPLVLRMQGQSFTEREKIRAICTRRIVSSIGSEEFVRVKIGKIGDEFVVSPLHRGAGTITSLVRADGILRIPANKEGIEAGDCVEVELLKDKKEIENTVVIIGSHDVAIDILANEVKRRYPEINLSSANVGSMGGIMALKRKEAHAAGMHLLDVDTGEYNIPYIRRYLRDEKIVLVNLAFREQGLIVMKGNPKNIKGIEDLKRKDITFVNRQKGAGTRLLLDLKLKQLNISPEKIRGYDREEFTHLAVAAQVAGGTADCGLGILSAAKALDLDFIPVSPERYDLAILYEYFEMEAVQKVLEVLRSVEFKEKLKVLGGYDTSLTGEIIGGD</sequence>
<keyword evidence="8 10" id="KW-0501">Molybdenum cofactor biosynthesis</keyword>
<dbReference type="InterPro" id="IPR005110">
    <property type="entry name" value="MoeA_linker/N"/>
</dbReference>
<accession>A0A161QDF4</accession>
<dbReference type="InterPro" id="IPR024370">
    <property type="entry name" value="PBP_domain"/>
</dbReference>
<evidence type="ECO:0000256" key="7">
    <source>
        <dbReference type="ARBA" id="ARBA00022505"/>
    </source>
</evidence>
<comment type="function">
    <text evidence="1 10">Catalyzes the insertion of molybdate into adenylated molybdopterin with the concomitant release of AMP.</text>
</comment>
<dbReference type="InterPro" id="IPR036688">
    <property type="entry name" value="MoeA_C_domain_IV_sf"/>
</dbReference>
<comment type="function">
    <text evidence="2">May be involved in the biosynthesis of molybdopterin.</text>
</comment>
<dbReference type="Gene3D" id="3.40.190.10">
    <property type="entry name" value="Periplasmic binding protein-like II"/>
    <property type="match status" value="1"/>
</dbReference>
<keyword evidence="10" id="KW-0479">Metal-binding</keyword>
<dbReference type="GO" id="GO:0061599">
    <property type="term" value="F:molybdopterin molybdotransferase activity"/>
    <property type="evidence" value="ECO:0007669"/>
    <property type="project" value="UniProtKB-UniRule"/>
</dbReference>
<dbReference type="CDD" id="cd00887">
    <property type="entry name" value="MoeA"/>
    <property type="match status" value="1"/>
</dbReference>
<evidence type="ECO:0000313" key="12">
    <source>
        <dbReference type="EMBL" id="KYO68003.1"/>
    </source>
</evidence>
<feature type="domain" description="MoaB/Mog" evidence="11">
    <location>
        <begin position="179"/>
        <end position="316"/>
    </location>
</feature>
<dbReference type="UniPathway" id="UPA00344"/>
<dbReference type="Gene3D" id="3.40.980.10">
    <property type="entry name" value="MoaB/Mog-like domain"/>
    <property type="match status" value="1"/>
</dbReference>
<dbReference type="Pfam" id="PF00994">
    <property type="entry name" value="MoCF_biosynth"/>
    <property type="match status" value="1"/>
</dbReference>
<dbReference type="PANTHER" id="PTHR10192:SF16">
    <property type="entry name" value="MOLYBDOPTERIN MOLYBDENUMTRANSFERASE"/>
    <property type="match status" value="1"/>
</dbReference>
<dbReference type="FunFam" id="2.40.340.10:FF:000005">
    <property type="entry name" value="Molybdopterin molybdenumtransferase MoeA"/>
    <property type="match status" value="1"/>
</dbReference>
<dbReference type="SUPFAM" id="SSF63867">
    <property type="entry name" value="MoeA C-terminal domain-like"/>
    <property type="match status" value="1"/>
</dbReference>
<dbReference type="AlphaFoldDB" id="A0A161QDF4"/>
<dbReference type="Gene3D" id="2.170.190.11">
    <property type="entry name" value="Molybdopterin biosynthesis moea protein, domain 3"/>
    <property type="match status" value="1"/>
</dbReference>
<comment type="catalytic activity">
    <reaction evidence="9">
        <text>adenylyl-molybdopterin + molybdate = Mo-molybdopterin + AMP + H(+)</text>
        <dbReference type="Rhea" id="RHEA:35047"/>
        <dbReference type="ChEBI" id="CHEBI:15378"/>
        <dbReference type="ChEBI" id="CHEBI:36264"/>
        <dbReference type="ChEBI" id="CHEBI:62727"/>
        <dbReference type="ChEBI" id="CHEBI:71302"/>
        <dbReference type="ChEBI" id="CHEBI:456215"/>
        <dbReference type="EC" id="2.10.1.1"/>
    </reaction>
</comment>
<evidence type="ECO:0000259" key="11">
    <source>
        <dbReference type="SMART" id="SM00852"/>
    </source>
</evidence>